<proteinExistence type="predicted"/>
<evidence type="ECO:0000256" key="1">
    <source>
        <dbReference type="SAM" id="MobiDB-lite"/>
    </source>
</evidence>
<name>A0A401Z3B7_9ACTN</name>
<protein>
    <submittedName>
        <fullName evidence="2">Uncharacterized protein</fullName>
    </submittedName>
</protein>
<dbReference type="AlphaFoldDB" id="A0A401Z3B7"/>
<dbReference type="Gene3D" id="3.90.1200.10">
    <property type="match status" value="1"/>
</dbReference>
<dbReference type="Gene3D" id="3.30.200.20">
    <property type="entry name" value="Phosphorylase Kinase, domain 1"/>
    <property type="match status" value="1"/>
</dbReference>
<reference evidence="2 3" key="1">
    <citation type="submission" date="2018-12" db="EMBL/GenBank/DDBJ databases">
        <title>Draft genome sequence of Embleya hyalina NBRC 13850T.</title>
        <authorList>
            <person name="Komaki H."/>
            <person name="Hosoyama A."/>
            <person name="Kimura A."/>
            <person name="Ichikawa N."/>
            <person name="Tamura T."/>
        </authorList>
    </citation>
    <scope>NUCLEOTIDE SEQUENCE [LARGE SCALE GENOMIC DNA]</scope>
    <source>
        <strain evidence="2 3">NBRC 13850</strain>
    </source>
</reference>
<accession>A0A401Z3B7</accession>
<feature type="region of interest" description="Disordered" evidence="1">
    <location>
        <begin position="1"/>
        <end position="25"/>
    </location>
</feature>
<dbReference type="EMBL" id="BIFH01000048">
    <property type="protein sequence ID" value="GCE01354.1"/>
    <property type="molecule type" value="Genomic_DNA"/>
</dbReference>
<evidence type="ECO:0000313" key="2">
    <source>
        <dbReference type="EMBL" id="GCE01354.1"/>
    </source>
</evidence>
<feature type="compositionally biased region" description="Low complexity" evidence="1">
    <location>
        <begin position="1"/>
        <end position="21"/>
    </location>
</feature>
<keyword evidence="3" id="KW-1185">Reference proteome</keyword>
<dbReference type="SUPFAM" id="SSF56112">
    <property type="entry name" value="Protein kinase-like (PK-like)"/>
    <property type="match status" value="1"/>
</dbReference>
<sequence>MTSESSAARAGTTSPGAGAPGMSEAAPVASGVRVPWEAAPAGLRAAVEERLGAPVVRAVTQIGGFSPGIAARVELADGRRAFVKAVGAEANSDSPALHRAEARIAAALPAAAPVPRLLAEVDLDGWVALAFEDVDGHTPAQPWHPEDLTRVLAACADLAAVLDPSPIEVPTVAEALGVTFGAWRRGFDPEPFGAWTCANVDRIAAHEAYWPTAAEGTALVHGDLRADNILLTPDRVVFVDWPWAVRGASWIDVVLMAPSVIMHNGDAAIDSIEAHLARRGVDPDRVTAVLAAAAGFFAANSLRPAPDGLPTLRPFQRAQAHGALNWLHRRLARGAGRGGPTRA</sequence>
<dbReference type="RefSeq" id="WP_307721595.1">
    <property type="nucleotide sequence ID" value="NZ_BIFH01000048.1"/>
</dbReference>
<organism evidence="2 3">
    <name type="scientific">Embleya hyalina</name>
    <dbReference type="NCBI Taxonomy" id="516124"/>
    <lineage>
        <taxon>Bacteria</taxon>
        <taxon>Bacillati</taxon>
        <taxon>Actinomycetota</taxon>
        <taxon>Actinomycetes</taxon>
        <taxon>Kitasatosporales</taxon>
        <taxon>Streptomycetaceae</taxon>
        <taxon>Embleya</taxon>
    </lineage>
</organism>
<comment type="caution">
    <text evidence="2">The sequence shown here is derived from an EMBL/GenBank/DDBJ whole genome shotgun (WGS) entry which is preliminary data.</text>
</comment>
<gene>
    <name evidence="2" type="ORF">EHYA_09120</name>
</gene>
<evidence type="ECO:0000313" key="3">
    <source>
        <dbReference type="Proteomes" id="UP000286931"/>
    </source>
</evidence>
<dbReference type="InterPro" id="IPR011009">
    <property type="entry name" value="Kinase-like_dom_sf"/>
</dbReference>
<dbReference type="Proteomes" id="UP000286931">
    <property type="component" value="Unassembled WGS sequence"/>
</dbReference>